<name>A0A0A8YJV5_ARUDO</name>
<accession>A0A0A8YJV5</accession>
<protein>
    <submittedName>
        <fullName evidence="1">Uncharacterized protein</fullName>
    </submittedName>
</protein>
<dbReference type="AlphaFoldDB" id="A0A0A8YJV5"/>
<organism evidence="1">
    <name type="scientific">Arundo donax</name>
    <name type="common">Giant reed</name>
    <name type="synonym">Donax arundinaceus</name>
    <dbReference type="NCBI Taxonomy" id="35708"/>
    <lineage>
        <taxon>Eukaryota</taxon>
        <taxon>Viridiplantae</taxon>
        <taxon>Streptophyta</taxon>
        <taxon>Embryophyta</taxon>
        <taxon>Tracheophyta</taxon>
        <taxon>Spermatophyta</taxon>
        <taxon>Magnoliopsida</taxon>
        <taxon>Liliopsida</taxon>
        <taxon>Poales</taxon>
        <taxon>Poaceae</taxon>
        <taxon>PACMAD clade</taxon>
        <taxon>Arundinoideae</taxon>
        <taxon>Arundineae</taxon>
        <taxon>Arundo</taxon>
    </lineage>
</organism>
<sequence>MIFIQRETNKFLEQARAQLPRTVWPSLRRTACAISALVSPGSAAHWSSTAFYGVGEERSPRGLWLVSRRRLLKRTKRTNGAVETGRRRGHYRGVV</sequence>
<evidence type="ECO:0000313" key="1">
    <source>
        <dbReference type="EMBL" id="JAD26411.1"/>
    </source>
</evidence>
<reference evidence="1" key="1">
    <citation type="submission" date="2014-09" db="EMBL/GenBank/DDBJ databases">
        <authorList>
            <person name="Magalhaes I.L.F."/>
            <person name="Oliveira U."/>
            <person name="Santos F.R."/>
            <person name="Vidigal T.H.D.A."/>
            <person name="Brescovit A.D."/>
            <person name="Santos A.J."/>
        </authorList>
    </citation>
    <scope>NUCLEOTIDE SEQUENCE</scope>
    <source>
        <tissue evidence="1">Shoot tissue taken approximately 20 cm above the soil surface</tissue>
    </source>
</reference>
<dbReference type="EMBL" id="GBRH01271484">
    <property type="protein sequence ID" value="JAD26411.1"/>
    <property type="molecule type" value="Transcribed_RNA"/>
</dbReference>
<proteinExistence type="predicted"/>
<reference evidence="1" key="2">
    <citation type="journal article" date="2015" name="Data Brief">
        <title>Shoot transcriptome of the giant reed, Arundo donax.</title>
        <authorList>
            <person name="Barrero R.A."/>
            <person name="Guerrero F.D."/>
            <person name="Moolhuijzen P."/>
            <person name="Goolsby J.A."/>
            <person name="Tidwell J."/>
            <person name="Bellgard S.E."/>
            <person name="Bellgard M.I."/>
        </authorList>
    </citation>
    <scope>NUCLEOTIDE SEQUENCE</scope>
    <source>
        <tissue evidence="1">Shoot tissue taken approximately 20 cm above the soil surface</tissue>
    </source>
</reference>